<dbReference type="EMBL" id="OX596103">
    <property type="protein sequence ID" value="CAM9870057.1"/>
    <property type="molecule type" value="Genomic_DNA"/>
</dbReference>
<dbReference type="Proteomes" id="UP001162501">
    <property type="component" value="Chromosome 19"/>
</dbReference>
<protein>
    <submittedName>
        <fullName evidence="1">Uncharacterized protein</fullName>
    </submittedName>
</protein>
<gene>
    <name evidence="1" type="ORF">MRATA1EN22A_LOCUS8638</name>
</gene>
<proteinExistence type="predicted"/>
<evidence type="ECO:0000313" key="2">
    <source>
        <dbReference type="Proteomes" id="UP001162501"/>
    </source>
</evidence>
<accession>A0AC59YP14</accession>
<name>A0AC59YP14_RANTA</name>
<reference evidence="1" key="2">
    <citation type="submission" date="2025-03" db="EMBL/GenBank/DDBJ databases">
        <authorList>
            <consortium name="ELIXIR-Norway"/>
            <consortium name="Elixir Norway"/>
        </authorList>
    </citation>
    <scope>NUCLEOTIDE SEQUENCE</scope>
</reference>
<reference evidence="1" key="1">
    <citation type="submission" date="2023-05" db="EMBL/GenBank/DDBJ databases">
        <authorList>
            <consortium name="ELIXIR-Norway"/>
        </authorList>
    </citation>
    <scope>NUCLEOTIDE SEQUENCE</scope>
</reference>
<sequence>MLGSRPFRSLQVVGAAQGQVPLEQRLGRSSPGAAGSGSAVMSPPPPPPSQLPALCRLQDAPAAPGSWKPRMRTCVSWGSSRRSHSSSHSSSPGGVGPPPKEAWFGVPGGSFAQGVPSAPCQTFSRANGVFRGGCLQP</sequence>
<evidence type="ECO:0000313" key="1">
    <source>
        <dbReference type="EMBL" id="CAM9870057.1"/>
    </source>
</evidence>
<organism evidence="1 2">
    <name type="scientific">Rangifer tarandus platyrhynchus</name>
    <name type="common">Svalbard reindeer</name>
    <dbReference type="NCBI Taxonomy" id="3082113"/>
    <lineage>
        <taxon>Eukaryota</taxon>
        <taxon>Metazoa</taxon>
        <taxon>Chordata</taxon>
        <taxon>Craniata</taxon>
        <taxon>Vertebrata</taxon>
        <taxon>Euteleostomi</taxon>
        <taxon>Mammalia</taxon>
        <taxon>Eutheria</taxon>
        <taxon>Laurasiatheria</taxon>
        <taxon>Artiodactyla</taxon>
        <taxon>Ruminantia</taxon>
        <taxon>Pecora</taxon>
        <taxon>Cervidae</taxon>
        <taxon>Odocoileinae</taxon>
        <taxon>Rangifer</taxon>
    </lineage>
</organism>